<sequence>MNISINPKTGIIAISFFIMLLSLILLIHSPGVLAQDLNNTSFDSNDLLHIENDEKSLTTKFEVIGSDPEVVFHKPKQEEEPKLSSQSFEVEANITVLNVLSYPTAGGNVTQNTQASSINWTDWDCYRAVLINNTGGSELTYYQLNVSLGDGINETSLRVVNMTVNTIIPHWCETVIDGNCTKLWFNTTHIPANSWCNDTYRIYYGNDTVSSTSDYNATFTKSYNTTGLIIDLHMDEGSGLIAYDATGNHDGEFRGGMTTDDWMSYDGGFWDSRTDLVFNGSCIEFDGTYNRVDCGDGSDIPKSGSFTVCCWAKPDVAGNKWAAITDSYHSNANVTLPIYTADNNTFSFTTASGSWTNLHTDGFSADTWYFIAATWDVSTHTKRVYLNGLINGTQTPQPSGYPYGSCTNFTVGGRRNGDEGVAFDGWVDEVKVYNRTLSGDEVWRMYIRSKYAANAPTAALDAEEKASNYIPPNPKNIQNTSGNLRVNHTWEAGTGNVTNSYNVSVNGVWHNATTDNFWNDTYTAHAWQNITVYAYNTSGVGTLSTGSISQNTQISAPTWLSGWLYRMPIEINNTGNVLTYYQYNFTVDSASLVAAGKMNANGSDCRITSDDNYTLQPFWNETSWNNSSTMIWVNASTLVNVTNTTHYMYYGNSMANDISNGNNTFDFFDNFEDLVGWSDVLFFSGNNYSTSTIVNNHLHIAVITNDNRVGACTDCGVLSQGQRIEAKVDSRIATADINTELYHSYGNLYENDPCVGSTPDYEVWGMIGGNGFNIYDTANADDVPTYPYIEYRSNDHLHFGSRELPNRISVDSNWDDYNYRWGVYSNHIGTLDVDWVFVRQFNATEPSMSIGSEERETGTTPNPTNLLNTTGNNWVNYTWTADAGNITDSYNVSQNGTWDNTSSNTYRNDTISAGSYSEIIIYAYNNTNGLSSGYLSDNVSVSAIAIINSFTPNATLEIQDEQGANYKQSYPYLQKSRTLNTSATLSSTDGVGGVRFIVDQGETGETIVNDINTADTFFSAQFFGLSYGNHTLDIIILNTSLVPLSGPDQTESIDPFWIVPYIIQFVGDSITISLADDTTCDVLNLADATGGCNAVTSENLLELPCWDNDAIVLFRDYSNGIHIFYSDYAKSIYGTYVFGNNEAESGITAGGTHTKFQNNNNGYADRFASLDENGSNAGLFGPTHAYVMLGLNDKRTGVTEDTYETQLSNVVNDIHNKGLPYENITLLYPTYWHTYDVSNYLDNIDNVANNLGTRLIKDLYNETKDNYYNGGESWYSGDNVHFTRAGSKNISRIIAEQSTWLITEQANYTEYSGSETTDFNNISDITNVSDATLQTNTAKITWYNNVNAYEANFDI</sequence>
<organism evidence="1 2">
    <name type="scientific">Candidatus Methanomarinus sp</name>
    <dbReference type="NCBI Taxonomy" id="3386244"/>
    <lineage>
        <taxon>Archaea</taxon>
        <taxon>Methanobacteriati</taxon>
        <taxon>Methanobacteriota</taxon>
        <taxon>Stenosarchaea group</taxon>
        <taxon>Methanomicrobia</taxon>
        <taxon>Methanosarcinales</taxon>
        <taxon>ANME-2 cluster</taxon>
        <taxon>Candidatus Methanocomedenaceae</taxon>
        <taxon>Candidatus Methanomarinus</taxon>
    </lineage>
</organism>
<feature type="non-terminal residue" evidence="1">
    <location>
        <position position="1355"/>
    </location>
</feature>
<reference evidence="1" key="1">
    <citation type="submission" date="2018-09" db="EMBL/GenBank/DDBJ databases">
        <title>A genomic encyclopedia of anaerobic methanotrophic archaea.</title>
        <authorList>
            <person name="Skennerton C.T."/>
            <person name="Chadwick G.L."/>
            <person name="Laso-Perez R."/>
            <person name="Leu A.O."/>
            <person name="Speth D.R."/>
            <person name="Yu H."/>
            <person name="Morgan-Lang C."/>
            <person name="Hatzenpichler R."/>
            <person name="Goudeau D."/>
            <person name="Malmstrom R."/>
            <person name="Woyke T."/>
            <person name="Hallam S."/>
            <person name="Tyson G.W."/>
            <person name="Wegener G."/>
            <person name="Boetius A."/>
            <person name="Orphan V.J."/>
        </authorList>
    </citation>
    <scope>NUCLEOTIDE SEQUENCE</scope>
    <source>
        <strain evidence="1">CONS3730D10UFb2</strain>
    </source>
</reference>
<evidence type="ECO:0000313" key="2">
    <source>
        <dbReference type="Proteomes" id="UP000315423"/>
    </source>
</evidence>
<dbReference type="Proteomes" id="UP000315423">
    <property type="component" value="Unassembled WGS sequence"/>
</dbReference>
<name>A0AC61S8V4_9EURY</name>
<dbReference type="EMBL" id="QYBA01000248">
    <property type="protein sequence ID" value="TKY91173.1"/>
    <property type="molecule type" value="Genomic_DNA"/>
</dbReference>
<accession>A0AC61S8V4</accession>
<gene>
    <name evidence="1" type="ORF">C5S46_07255</name>
</gene>
<proteinExistence type="predicted"/>
<comment type="caution">
    <text evidence="1">The sequence shown here is derived from an EMBL/GenBank/DDBJ whole genome shotgun (WGS) entry which is preliminary data.</text>
</comment>
<protein>
    <submittedName>
        <fullName evidence="1">DUF2341 domain-containing protein</fullName>
    </submittedName>
</protein>
<evidence type="ECO:0000313" key="1">
    <source>
        <dbReference type="EMBL" id="TKY91173.1"/>
    </source>
</evidence>